<reference evidence="2" key="1">
    <citation type="journal article" date="2016" name="Proc. Natl. Acad. Sci. U.S.A.">
        <title>Comparative genomics of biotechnologically important yeasts.</title>
        <authorList>
            <person name="Riley R."/>
            <person name="Haridas S."/>
            <person name="Wolfe K.H."/>
            <person name="Lopes M.R."/>
            <person name="Hittinger C.T."/>
            <person name="Goeker M."/>
            <person name="Salamov A.A."/>
            <person name="Wisecaver J.H."/>
            <person name="Long T.M."/>
            <person name="Calvey C.H."/>
            <person name="Aerts A.L."/>
            <person name="Barry K.W."/>
            <person name="Choi C."/>
            <person name="Clum A."/>
            <person name="Coughlan A.Y."/>
            <person name="Deshpande S."/>
            <person name="Douglass A.P."/>
            <person name="Hanson S.J."/>
            <person name="Klenk H.-P."/>
            <person name="LaButti K.M."/>
            <person name="Lapidus A."/>
            <person name="Lindquist E.A."/>
            <person name="Lipzen A.M."/>
            <person name="Meier-Kolthoff J.P."/>
            <person name="Ohm R.A."/>
            <person name="Otillar R.P."/>
            <person name="Pangilinan J.L."/>
            <person name="Peng Y."/>
            <person name="Rokas A."/>
            <person name="Rosa C.A."/>
            <person name="Scheuner C."/>
            <person name="Sibirny A.A."/>
            <person name="Slot J.C."/>
            <person name="Stielow J.B."/>
            <person name="Sun H."/>
            <person name="Kurtzman C.P."/>
            <person name="Blackwell M."/>
            <person name="Grigoriev I.V."/>
            <person name="Jeffries T.W."/>
        </authorList>
    </citation>
    <scope>NUCLEOTIDE SEQUENCE [LARGE SCALE GENOMIC DNA]</scope>
    <source>
        <strain evidence="2">NRRL Y-1626</strain>
    </source>
</reference>
<proteinExistence type="predicted"/>
<dbReference type="AlphaFoldDB" id="A0A1B7TD38"/>
<evidence type="ECO:0000313" key="1">
    <source>
        <dbReference type="EMBL" id="OBA26666.1"/>
    </source>
</evidence>
<evidence type="ECO:0000313" key="2">
    <source>
        <dbReference type="Proteomes" id="UP000092321"/>
    </source>
</evidence>
<name>A0A1B7TD38_9ASCO</name>
<dbReference type="OrthoDB" id="3973164at2759"/>
<dbReference type="EMBL" id="LXPE01000015">
    <property type="protein sequence ID" value="OBA26666.1"/>
    <property type="molecule type" value="Genomic_DNA"/>
</dbReference>
<gene>
    <name evidence="1" type="ORF">HANVADRAFT_48988</name>
</gene>
<keyword evidence="2" id="KW-1185">Reference proteome</keyword>
<protein>
    <submittedName>
        <fullName evidence="1">Uncharacterized protein</fullName>
    </submittedName>
</protein>
<sequence length="299" mass="35548">MSSSVHSDLISVKSQSNLQPINKTEYSLNDQNIQINVTYSNGKPLHLKNIVLKTEDQQDFNDTILKKKEESYNNRNTFKWLEYIDPRKIRITMLNYFNTKYDIITTSKLSSQFFLEKLIKQQRYMLVYCKNLGKYLLVYYKFNIDIDYNDTGKEYKLSEFLDKVEIKAVDISVANMLIQIYKNNHLILKKKNIIKTEYKNTFINTKSNTDNNNEFNFTDNYSNNNNSRHSDFQEDNFNYDQQLVENKTIETLKEELKDVNLQMKDIMNINNTLIEQNKAIKEQNDMILKLLKDKFSSND</sequence>
<organism evidence="1 2">
    <name type="scientific">Hanseniaspora valbyensis NRRL Y-1626</name>
    <dbReference type="NCBI Taxonomy" id="766949"/>
    <lineage>
        <taxon>Eukaryota</taxon>
        <taxon>Fungi</taxon>
        <taxon>Dikarya</taxon>
        <taxon>Ascomycota</taxon>
        <taxon>Saccharomycotina</taxon>
        <taxon>Saccharomycetes</taxon>
        <taxon>Saccharomycodales</taxon>
        <taxon>Saccharomycodaceae</taxon>
        <taxon>Hanseniaspora</taxon>
    </lineage>
</organism>
<comment type="caution">
    <text evidence="1">The sequence shown here is derived from an EMBL/GenBank/DDBJ whole genome shotgun (WGS) entry which is preliminary data.</text>
</comment>
<dbReference type="Proteomes" id="UP000092321">
    <property type="component" value="Unassembled WGS sequence"/>
</dbReference>
<accession>A0A1B7TD38</accession>